<comment type="caution">
    <text evidence="2">The sequence shown here is derived from an EMBL/GenBank/DDBJ whole genome shotgun (WGS) entry which is preliminary data.</text>
</comment>
<dbReference type="RefSeq" id="WP_301242381.1">
    <property type="nucleotide sequence ID" value="NZ_JAROCC010000003.1"/>
</dbReference>
<protein>
    <submittedName>
        <fullName evidence="2">PilZ domain-containing protein</fullName>
    </submittedName>
</protein>
<gene>
    <name evidence="2" type="ORF">P5G49_04970</name>
</gene>
<dbReference type="SUPFAM" id="SSF141371">
    <property type="entry name" value="PilZ domain-like"/>
    <property type="match status" value="1"/>
</dbReference>
<feature type="domain" description="PilZ" evidence="1">
    <location>
        <begin position="7"/>
        <end position="108"/>
    </location>
</feature>
<organism evidence="2 3">
    <name type="scientific">Sporosarcina highlanderae</name>
    <dbReference type="NCBI Taxonomy" id="3035916"/>
    <lineage>
        <taxon>Bacteria</taxon>
        <taxon>Bacillati</taxon>
        <taxon>Bacillota</taxon>
        <taxon>Bacilli</taxon>
        <taxon>Bacillales</taxon>
        <taxon>Caryophanaceae</taxon>
        <taxon>Sporosarcina</taxon>
    </lineage>
</organism>
<keyword evidence="3" id="KW-1185">Reference proteome</keyword>
<dbReference type="Pfam" id="PF07238">
    <property type="entry name" value="PilZ"/>
    <property type="match status" value="1"/>
</dbReference>
<dbReference type="EMBL" id="JAROCC010000003">
    <property type="protein sequence ID" value="MDN4606829.1"/>
    <property type="molecule type" value="Genomic_DNA"/>
</dbReference>
<reference evidence="2" key="1">
    <citation type="submission" date="2023-03" db="EMBL/GenBank/DDBJ databases">
        <title>MT1 and MT2 Draft Genomes of Novel Species.</title>
        <authorList>
            <person name="Venkateswaran K."/>
        </authorList>
    </citation>
    <scope>NUCLEOTIDE SEQUENCE</scope>
    <source>
        <strain evidence="2">F6_3S_P_2</strain>
    </source>
</reference>
<dbReference type="InterPro" id="IPR009875">
    <property type="entry name" value="PilZ_domain"/>
</dbReference>
<evidence type="ECO:0000259" key="1">
    <source>
        <dbReference type="Pfam" id="PF07238"/>
    </source>
</evidence>
<evidence type="ECO:0000313" key="3">
    <source>
        <dbReference type="Proteomes" id="UP001175097"/>
    </source>
</evidence>
<sequence length="127" mass="14443">MQYKRHEYFRHSFDQPLSATFRILVEGSSNESNPGNCMLLDISANGTKLASNFDIPIEIGPVHLRLNFQLYEANINVVGEIVWKKNTVDGFHYGIHFNGDASTEKLIIEELKLRRWSEINSTGDSEG</sequence>
<dbReference type="Proteomes" id="UP001175097">
    <property type="component" value="Unassembled WGS sequence"/>
</dbReference>
<evidence type="ECO:0000313" key="2">
    <source>
        <dbReference type="EMBL" id="MDN4606829.1"/>
    </source>
</evidence>
<proteinExistence type="predicted"/>
<name>A0ABT8JP38_9BACL</name>
<dbReference type="Gene3D" id="2.40.10.220">
    <property type="entry name" value="predicted glycosyltransferase like domains"/>
    <property type="match status" value="1"/>
</dbReference>
<accession>A0ABT8JP38</accession>